<evidence type="ECO:0000313" key="1">
    <source>
        <dbReference type="Proteomes" id="UP000046392"/>
    </source>
</evidence>
<proteinExistence type="predicted"/>
<accession>A0A0N5B3N2</accession>
<dbReference type="WBParaSite" id="SPAL_0000068500.1">
    <property type="protein sequence ID" value="SPAL_0000068500.1"/>
    <property type="gene ID" value="SPAL_0000068500"/>
</dbReference>
<sequence length="148" mass="17283">MKTIAIFYFVAVLFLHFNPTIQWAKFYYITRDWIRSPFNNSVTACQYAICKAVLNAKKIKGLDEKKACNEISDAYGGVGEYKKSRFQYLEVYSIVKTQNGKDTLYGEDGLFQYIGDCVCANKQCTNFKALCIYTYWFGFKYIWNNQMC</sequence>
<reference evidence="2" key="1">
    <citation type="submission" date="2017-02" db="UniProtKB">
        <authorList>
            <consortium name="WormBaseParasite"/>
        </authorList>
    </citation>
    <scope>IDENTIFICATION</scope>
</reference>
<keyword evidence="1" id="KW-1185">Reference proteome</keyword>
<organism evidence="1 2">
    <name type="scientific">Strongyloides papillosus</name>
    <name type="common">Intestinal threadworm</name>
    <dbReference type="NCBI Taxonomy" id="174720"/>
    <lineage>
        <taxon>Eukaryota</taxon>
        <taxon>Metazoa</taxon>
        <taxon>Ecdysozoa</taxon>
        <taxon>Nematoda</taxon>
        <taxon>Chromadorea</taxon>
        <taxon>Rhabditida</taxon>
        <taxon>Tylenchina</taxon>
        <taxon>Panagrolaimomorpha</taxon>
        <taxon>Strongyloidoidea</taxon>
        <taxon>Strongyloididae</taxon>
        <taxon>Strongyloides</taxon>
    </lineage>
</organism>
<dbReference type="Proteomes" id="UP000046392">
    <property type="component" value="Unplaced"/>
</dbReference>
<name>A0A0N5B3N2_STREA</name>
<dbReference type="AlphaFoldDB" id="A0A0N5B3N2"/>
<evidence type="ECO:0000313" key="2">
    <source>
        <dbReference type="WBParaSite" id="SPAL_0000068500.1"/>
    </source>
</evidence>
<protein>
    <submittedName>
        <fullName evidence="2">SCP domain-containing protein</fullName>
    </submittedName>
</protein>